<dbReference type="RefSeq" id="WP_161073193.1">
    <property type="nucleotide sequence ID" value="NZ_WWCU01000017.1"/>
</dbReference>
<evidence type="ECO:0000313" key="3">
    <source>
        <dbReference type="Proteomes" id="UP000450676"/>
    </source>
</evidence>
<accession>A0A7X4KM53</accession>
<feature type="region of interest" description="Disordered" evidence="1">
    <location>
        <begin position="76"/>
        <end position="118"/>
    </location>
</feature>
<proteinExistence type="predicted"/>
<reference evidence="2 3" key="1">
    <citation type="submission" date="2019-12" db="EMBL/GenBank/DDBJ databases">
        <title>Novel species isolated from a subtropical stream in China.</title>
        <authorList>
            <person name="Lu H."/>
        </authorList>
    </citation>
    <scope>NUCLEOTIDE SEQUENCE [LARGE SCALE GENOMIC DNA]</scope>
    <source>
        <strain evidence="2 3">FT127W</strain>
    </source>
</reference>
<sequence>MGKNYPDQLGDWVRQRAATTRDKNLVAFLAVRDDVRAALDAGYAAKTVWSNLRESKRIAVSYTAFLRYVRKFLNQSDDAASSQPAPSTKTAAVSEHNDRPAKPAGFVFNPKPKKEELL</sequence>
<dbReference type="Pfam" id="PF17273">
    <property type="entry name" value="DUF5338"/>
    <property type="match status" value="1"/>
</dbReference>
<dbReference type="Proteomes" id="UP000450676">
    <property type="component" value="Unassembled WGS sequence"/>
</dbReference>
<name>A0A7X4KM53_9BURK</name>
<dbReference type="EMBL" id="WWCU01000017">
    <property type="protein sequence ID" value="MYN08889.1"/>
    <property type="molecule type" value="Genomic_DNA"/>
</dbReference>
<gene>
    <name evidence="2" type="ORF">GTP77_16280</name>
</gene>
<evidence type="ECO:0000313" key="2">
    <source>
        <dbReference type="EMBL" id="MYN08889.1"/>
    </source>
</evidence>
<protein>
    <submittedName>
        <fullName evidence="2">TraK</fullName>
    </submittedName>
</protein>
<comment type="caution">
    <text evidence="2">The sequence shown here is derived from an EMBL/GenBank/DDBJ whole genome shotgun (WGS) entry which is preliminary data.</text>
</comment>
<dbReference type="InterPro" id="IPR035225">
    <property type="entry name" value="DUF5338"/>
</dbReference>
<evidence type="ECO:0000256" key="1">
    <source>
        <dbReference type="SAM" id="MobiDB-lite"/>
    </source>
</evidence>
<feature type="compositionally biased region" description="Low complexity" evidence="1">
    <location>
        <begin position="76"/>
        <end position="87"/>
    </location>
</feature>
<dbReference type="AlphaFoldDB" id="A0A7X4KM53"/>
<keyword evidence="3" id="KW-1185">Reference proteome</keyword>
<organism evidence="2 3">
    <name type="scientific">Pseudoduganella aquatica</name>
    <dbReference type="NCBI Taxonomy" id="2660641"/>
    <lineage>
        <taxon>Bacteria</taxon>
        <taxon>Pseudomonadati</taxon>
        <taxon>Pseudomonadota</taxon>
        <taxon>Betaproteobacteria</taxon>
        <taxon>Burkholderiales</taxon>
        <taxon>Oxalobacteraceae</taxon>
        <taxon>Telluria group</taxon>
        <taxon>Pseudoduganella</taxon>
    </lineage>
</organism>